<evidence type="ECO:0000313" key="1">
    <source>
        <dbReference type="EMBL" id="THV39618.1"/>
    </source>
</evidence>
<accession>A0A4S8Q628</accession>
<evidence type="ECO:0000313" key="2">
    <source>
        <dbReference type="Proteomes" id="UP000308760"/>
    </source>
</evidence>
<protein>
    <recommendedName>
        <fullName evidence="3">Head-tail adaptor protein</fullName>
    </recommendedName>
</protein>
<name>A0A4S8Q628_9ACTN</name>
<gene>
    <name evidence="1" type="ORF">FAB82_17255</name>
</gene>
<reference evidence="1 2" key="2">
    <citation type="submission" date="2019-05" db="EMBL/GenBank/DDBJ databases">
        <title>Glycomyces buryatensis sp. nov.</title>
        <authorList>
            <person name="Nikitina E."/>
        </authorList>
    </citation>
    <scope>NUCLEOTIDE SEQUENCE [LARGE SCALE GENOMIC DNA]</scope>
    <source>
        <strain evidence="1 2">18</strain>
    </source>
</reference>
<keyword evidence="2" id="KW-1185">Reference proteome</keyword>
<evidence type="ECO:0008006" key="3">
    <source>
        <dbReference type="Google" id="ProtNLM"/>
    </source>
</evidence>
<dbReference type="EMBL" id="STGY01000065">
    <property type="protein sequence ID" value="THV39618.1"/>
    <property type="molecule type" value="Genomic_DNA"/>
</dbReference>
<comment type="caution">
    <text evidence="1">The sequence shown here is derived from an EMBL/GenBank/DDBJ whole genome shotgun (WGS) entry which is preliminary data.</text>
</comment>
<organism evidence="1 2">
    <name type="scientific">Glycomyces buryatensis</name>
    <dbReference type="NCBI Taxonomy" id="2570927"/>
    <lineage>
        <taxon>Bacteria</taxon>
        <taxon>Bacillati</taxon>
        <taxon>Actinomycetota</taxon>
        <taxon>Actinomycetes</taxon>
        <taxon>Glycomycetales</taxon>
        <taxon>Glycomycetaceae</taxon>
        <taxon>Glycomyces</taxon>
    </lineage>
</organism>
<dbReference type="Proteomes" id="UP000308760">
    <property type="component" value="Unassembled WGS sequence"/>
</dbReference>
<sequence length="111" mass="12728">MKTTRAVLCHEITVHPGIAQEDVYGNTIRTPGEPVTYRARVWMTAGREIERYRDDLPVQTWWAILPPDAEVSSHDRIDFAGRSFDVEEVLPRLGHHAVHHLTVRLTQTEGF</sequence>
<reference evidence="2" key="1">
    <citation type="submission" date="2019-04" db="EMBL/GenBank/DDBJ databases">
        <title>Nocardioides xinjiangensis sp. nov.</title>
        <authorList>
            <person name="Liu S."/>
        </authorList>
    </citation>
    <scope>NUCLEOTIDE SEQUENCE [LARGE SCALE GENOMIC DNA]</scope>
    <source>
        <strain evidence="2">18</strain>
    </source>
</reference>
<dbReference type="RefSeq" id="WP_136535785.1">
    <property type="nucleotide sequence ID" value="NZ_STGY01000065.1"/>
</dbReference>
<proteinExistence type="predicted"/>
<dbReference type="AlphaFoldDB" id="A0A4S8Q628"/>